<keyword evidence="1" id="KW-1133">Transmembrane helix</keyword>
<dbReference type="EMBL" id="LAZR01004541">
    <property type="protein sequence ID" value="KKN07670.1"/>
    <property type="molecule type" value="Genomic_DNA"/>
</dbReference>
<feature type="transmembrane region" description="Helical" evidence="1">
    <location>
        <begin position="33"/>
        <end position="53"/>
    </location>
</feature>
<keyword evidence="1" id="KW-0472">Membrane</keyword>
<comment type="caution">
    <text evidence="2">The sequence shown here is derived from an EMBL/GenBank/DDBJ whole genome shotgun (WGS) entry which is preliminary data.</text>
</comment>
<keyword evidence="1" id="KW-0812">Transmembrane</keyword>
<organism evidence="2">
    <name type="scientific">marine sediment metagenome</name>
    <dbReference type="NCBI Taxonomy" id="412755"/>
    <lineage>
        <taxon>unclassified sequences</taxon>
        <taxon>metagenomes</taxon>
        <taxon>ecological metagenomes</taxon>
    </lineage>
</organism>
<protein>
    <submittedName>
        <fullName evidence="2">Uncharacterized protein</fullName>
    </submittedName>
</protein>
<reference evidence="2" key="1">
    <citation type="journal article" date="2015" name="Nature">
        <title>Complex archaea that bridge the gap between prokaryotes and eukaryotes.</title>
        <authorList>
            <person name="Spang A."/>
            <person name="Saw J.H."/>
            <person name="Jorgensen S.L."/>
            <person name="Zaremba-Niedzwiedzka K."/>
            <person name="Martijn J."/>
            <person name="Lind A.E."/>
            <person name="van Eijk R."/>
            <person name="Schleper C."/>
            <person name="Guy L."/>
            <person name="Ettema T.J."/>
        </authorList>
    </citation>
    <scope>NUCLEOTIDE SEQUENCE</scope>
</reference>
<evidence type="ECO:0000256" key="1">
    <source>
        <dbReference type="SAM" id="Phobius"/>
    </source>
</evidence>
<evidence type="ECO:0000313" key="2">
    <source>
        <dbReference type="EMBL" id="KKN07670.1"/>
    </source>
</evidence>
<accession>A0A0F9MJY7</accession>
<gene>
    <name evidence="2" type="ORF">LCGC14_1064430</name>
</gene>
<dbReference type="AlphaFoldDB" id="A0A0F9MJY7"/>
<name>A0A0F9MJY7_9ZZZZ</name>
<sequence length="55" mass="6192">MDSKKGKEILSALENQQGLLKEYQCQQEASRGLFAIVFIAFLLVIAYFIKTILLG</sequence>
<proteinExistence type="predicted"/>